<evidence type="ECO:0000259" key="6">
    <source>
        <dbReference type="PROSITE" id="PS50215"/>
    </source>
</evidence>
<evidence type="ECO:0000256" key="2">
    <source>
        <dbReference type="PROSITE-ProRule" id="PRU00276"/>
    </source>
</evidence>
<evidence type="ECO:0000256" key="1">
    <source>
        <dbReference type="ARBA" id="ARBA00023157"/>
    </source>
</evidence>
<dbReference type="AlphaFoldDB" id="A0A7J7JC91"/>
<dbReference type="PROSITE" id="PS50215">
    <property type="entry name" value="ADAM_MEPRO"/>
    <property type="match status" value="1"/>
</dbReference>
<dbReference type="GO" id="GO:0004222">
    <property type="term" value="F:metalloendopeptidase activity"/>
    <property type="evidence" value="ECO:0007669"/>
    <property type="project" value="InterPro"/>
</dbReference>
<evidence type="ECO:0000313" key="8">
    <source>
        <dbReference type="Proteomes" id="UP000593567"/>
    </source>
</evidence>
<evidence type="ECO:0000256" key="4">
    <source>
        <dbReference type="SAM" id="SignalP"/>
    </source>
</evidence>
<dbReference type="SUPFAM" id="SSF57552">
    <property type="entry name" value="Blood coagulation inhibitor (disintegrin)"/>
    <property type="match status" value="1"/>
</dbReference>
<sequence length="779" mass="86753">MQNYWMICKIVLTVTILNLVACDLSKKLRNYELLQHTDIVSESDGRAKRSLPPHLADKPEAIKQLTIKTPSKTFDLYLTENKELFGKEFSVKIIGKDGQEESLPFNTHNFLYGIVLGEANTEVFLHWDTNNALNAKIVTREDTYYIEPSYRLVSKAISDNYSMIVYKASDLIIDPKEHREMFGGVKPKPLSPHQQINYSHAIPPDNPFNVYLTEKEKERKRRQAVEVTKNTCGLLVVIDYRFLHMIMDDDAARASNYVVDLIGRVNKIYRGTTFGTHSGFGFQIEQILIDTDMSSCKSGCSQAISSNCLASNCTEKHMLSLFLWFDSHLSSDKTGNTDYKKFCLAHLFTAYAFDNGVLGLAYIASPSTRTFGGICSGSFYDSSISAQVYLNTGWSSAFNKRSEKILTQEAEIVLAHELGHNWGSEHDPDSKDCSPADVSGGKYIMYTYSVNGEHSNNKKFSACSKASIGQVLTNKADICFKEMSSPTRGNFKQDADEECDAGLQGDACCTNDQKLKLGADCSITNHVCCKNCRVADSQGQLCSSASELSCVANSVCTGTERACHIKFKDVGDYCQNEQGRCVLEKNETVCRSFARALGLNKCTCPNNDDVCKLCHDPGTGCRLFKAAEWIEHVEQCPDGTNVNLKVCSKSKGNPLKPYDVAKLETDASGYVILKDSICAGGYCDSQGICQRQSTDIVARIWEFFEDLTFNSVVAFMKSNIAGTVAVFSFILWLPCVIAVYCYDKKQEKTAKLEEDAFRSISVRESKSKSHRTAAKVSRR</sequence>
<dbReference type="PANTHER" id="PTHR45702:SF6">
    <property type="entry name" value="DISINTEGRIN AND METALLOPROTEINASE DOMAIN-CONTAINING PROTEIN 17"/>
    <property type="match status" value="1"/>
</dbReference>
<protein>
    <submittedName>
        <fullName evidence="7">ADAM17</fullName>
    </submittedName>
</protein>
<keyword evidence="1" id="KW-1015">Disulfide bond</keyword>
<comment type="caution">
    <text evidence="2">Lacks conserved residue(s) required for the propagation of feature annotation.</text>
</comment>
<evidence type="ECO:0000313" key="7">
    <source>
        <dbReference type="EMBL" id="KAF6023261.1"/>
    </source>
</evidence>
<keyword evidence="8" id="KW-1185">Reference proteome</keyword>
<feature type="signal peptide" evidence="4">
    <location>
        <begin position="1"/>
        <end position="22"/>
    </location>
</feature>
<keyword evidence="2" id="KW-0479">Metal-binding</keyword>
<dbReference type="PANTHER" id="PTHR45702">
    <property type="entry name" value="ADAM10/ADAM17 METALLOPEPTIDASE FAMILY MEMBER"/>
    <property type="match status" value="1"/>
</dbReference>
<dbReference type="GO" id="GO:0007219">
    <property type="term" value="P:Notch signaling pathway"/>
    <property type="evidence" value="ECO:0007669"/>
    <property type="project" value="TreeGrafter"/>
</dbReference>
<feature type="domain" description="Disintegrin" evidence="5">
    <location>
        <begin position="485"/>
        <end position="563"/>
    </location>
</feature>
<dbReference type="InterPro" id="IPR051489">
    <property type="entry name" value="ADAM_Metalloproteinase"/>
</dbReference>
<dbReference type="OrthoDB" id="2131567at2759"/>
<dbReference type="PROSITE" id="PS50214">
    <property type="entry name" value="DISINTEGRIN_2"/>
    <property type="match status" value="1"/>
</dbReference>
<dbReference type="Proteomes" id="UP000593567">
    <property type="component" value="Unassembled WGS sequence"/>
</dbReference>
<dbReference type="InterPro" id="IPR001762">
    <property type="entry name" value="Disintegrin_dom"/>
</dbReference>
<gene>
    <name evidence="7" type="ORF">EB796_018448</name>
</gene>
<proteinExistence type="predicted"/>
<feature type="transmembrane region" description="Helical" evidence="3">
    <location>
        <begin position="720"/>
        <end position="742"/>
    </location>
</feature>
<feature type="domain" description="Peptidase M12B" evidence="6">
    <location>
        <begin position="230"/>
        <end position="484"/>
    </location>
</feature>
<dbReference type="EMBL" id="VXIV02002740">
    <property type="protein sequence ID" value="KAF6023261.1"/>
    <property type="molecule type" value="Genomic_DNA"/>
</dbReference>
<comment type="caution">
    <text evidence="7">The sequence shown here is derived from an EMBL/GenBank/DDBJ whole genome shotgun (WGS) entry which is preliminary data.</text>
</comment>
<keyword evidence="3" id="KW-0812">Transmembrane</keyword>
<dbReference type="GO" id="GO:0005886">
    <property type="term" value="C:plasma membrane"/>
    <property type="evidence" value="ECO:0007669"/>
    <property type="project" value="TreeGrafter"/>
</dbReference>
<dbReference type="SMART" id="SM00050">
    <property type="entry name" value="DISIN"/>
    <property type="match status" value="1"/>
</dbReference>
<accession>A0A7J7JC91</accession>
<dbReference type="GO" id="GO:0046872">
    <property type="term" value="F:metal ion binding"/>
    <property type="evidence" value="ECO:0007669"/>
    <property type="project" value="UniProtKB-KW"/>
</dbReference>
<dbReference type="Pfam" id="PF13574">
    <property type="entry name" value="Reprolysin_2"/>
    <property type="match status" value="1"/>
</dbReference>
<keyword evidence="2" id="KW-0862">Zinc</keyword>
<organism evidence="7 8">
    <name type="scientific">Bugula neritina</name>
    <name type="common">Brown bryozoan</name>
    <name type="synonym">Sertularia neritina</name>
    <dbReference type="NCBI Taxonomy" id="10212"/>
    <lineage>
        <taxon>Eukaryota</taxon>
        <taxon>Metazoa</taxon>
        <taxon>Spiralia</taxon>
        <taxon>Lophotrochozoa</taxon>
        <taxon>Bryozoa</taxon>
        <taxon>Gymnolaemata</taxon>
        <taxon>Cheilostomatida</taxon>
        <taxon>Flustrina</taxon>
        <taxon>Buguloidea</taxon>
        <taxon>Bugulidae</taxon>
        <taxon>Bugula</taxon>
    </lineage>
</organism>
<keyword evidence="4" id="KW-0732">Signal</keyword>
<dbReference type="Gene3D" id="3.40.390.10">
    <property type="entry name" value="Collagenase (Catalytic Domain)"/>
    <property type="match status" value="1"/>
</dbReference>
<feature type="active site" evidence="2">
    <location>
        <position position="417"/>
    </location>
</feature>
<dbReference type="GO" id="GO:0006509">
    <property type="term" value="P:membrane protein ectodomain proteolysis"/>
    <property type="evidence" value="ECO:0007669"/>
    <property type="project" value="TreeGrafter"/>
</dbReference>
<feature type="chain" id="PRO_5029468424" evidence="4">
    <location>
        <begin position="23"/>
        <end position="779"/>
    </location>
</feature>
<feature type="binding site" evidence="2">
    <location>
        <position position="420"/>
    </location>
    <ligand>
        <name>Zn(2+)</name>
        <dbReference type="ChEBI" id="CHEBI:29105"/>
        <note>catalytic</note>
    </ligand>
</feature>
<dbReference type="InterPro" id="IPR036436">
    <property type="entry name" value="Disintegrin_dom_sf"/>
</dbReference>
<dbReference type="SUPFAM" id="SSF55486">
    <property type="entry name" value="Metalloproteases ('zincins'), catalytic domain"/>
    <property type="match status" value="1"/>
</dbReference>
<evidence type="ECO:0000259" key="5">
    <source>
        <dbReference type="PROSITE" id="PS50214"/>
    </source>
</evidence>
<feature type="binding site" evidence="2">
    <location>
        <position position="416"/>
    </location>
    <ligand>
        <name>Zn(2+)</name>
        <dbReference type="ChEBI" id="CHEBI:29105"/>
        <note>catalytic</note>
    </ligand>
</feature>
<reference evidence="7" key="1">
    <citation type="submission" date="2020-06" db="EMBL/GenBank/DDBJ databases">
        <title>Draft genome of Bugula neritina, a colonial animal packing powerful symbionts and potential medicines.</title>
        <authorList>
            <person name="Rayko M."/>
        </authorList>
    </citation>
    <scope>NUCLEOTIDE SEQUENCE [LARGE SCALE GENOMIC DNA]</scope>
    <source>
        <strain evidence="7">Kwan_BN1</strain>
    </source>
</reference>
<dbReference type="InterPro" id="IPR001590">
    <property type="entry name" value="Peptidase_M12B"/>
</dbReference>
<keyword evidence="3" id="KW-0472">Membrane</keyword>
<feature type="binding site" evidence="2">
    <location>
        <position position="426"/>
    </location>
    <ligand>
        <name>Zn(2+)</name>
        <dbReference type="ChEBI" id="CHEBI:29105"/>
        <note>catalytic</note>
    </ligand>
</feature>
<dbReference type="FunFam" id="4.10.70.10:FF:000003">
    <property type="entry name" value="Disintegrin and metalloproteinase domain-containing protein 17"/>
    <property type="match status" value="1"/>
</dbReference>
<name>A0A7J7JC91_BUGNE</name>
<dbReference type="InterPro" id="IPR024079">
    <property type="entry name" value="MetalloPept_cat_dom_sf"/>
</dbReference>
<keyword evidence="3" id="KW-1133">Transmembrane helix</keyword>
<evidence type="ECO:0000256" key="3">
    <source>
        <dbReference type="SAM" id="Phobius"/>
    </source>
</evidence>